<protein>
    <submittedName>
        <fullName evidence="1">Uncharacterized protein</fullName>
    </submittedName>
</protein>
<evidence type="ECO:0000313" key="1">
    <source>
        <dbReference type="EMBL" id="CEM13729.1"/>
    </source>
</evidence>
<dbReference type="InParanoid" id="A0A0G4FJ30"/>
<reference evidence="1 2" key="1">
    <citation type="submission" date="2014-11" db="EMBL/GenBank/DDBJ databases">
        <authorList>
            <person name="Zhu J."/>
            <person name="Qi W."/>
            <person name="Song R."/>
        </authorList>
    </citation>
    <scope>NUCLEOTIDE SEQUENCE [LARGE SCALE GENOMIC DNA]</scope>
</reference>
<name>A0A0G4FJ30_VITBC</name>
<dbReference type="Proteomes" id="UP000041254">
    <property type="component" value="Unassembled WGS sequence"/>
</dbReference>
<keyword evidence="2" id="KW-1185">Reference proteome</keyword>
<dbReference type="VEuPathDB" id="CryptoDB:Vbra_15553"/>
<dbReference type="AlphaFoldDB" id="A0A0G4FJ30"/>
<proteinExistence type="predicted"/>
<accession>A0A0G4FJ30</accession>
<dbReference type="EMBL" id="CDMY01000447">
    <property type="protein sequence ID" value="CEM13729.1"/>
    <property type="molecule type" value="Genomic_DNA"/>
</dbReference>
<sequence>MIDPPHPHRIGASLRYLTEISAIQVSEGIRSIVNELRHKSADGGLAGTCGEFQIAVNNIVLDNTDDETFGAILSDDGKPTIYKYRKQWSQEDRPDPPKNNTSTRHPIHCLTCWLQSSEEGEAVFSDRKEFIMIFACSEAFCFNVEVRSTSGETISVGSTPSMHPRQPRLLGQDQHTLTKTVDLNPRVDVGVRDDAWEQRQRELYEQLDDQTKHTALAMGWLMQSGFSVEYSVPLRHGRFGTVVPMRDSEGRLWAVKLLSHDERDANAQLVDGWDGRMPEALRAAQ</sequence>
<evidence type="ECO:0000313" key="2">
    <source>
        <dbReference type="Proteomes" id="UP000041254"/>
    </source>
</evidence>
<gene>
    <name evidence="1" type="ORF">Vbra_15553</name>
</gene>
<organism evidence="1 2">
    <name type="scientific">Vitrella brassicaformis (strain CCMP3155)</name>
    <dbReference type="NCBI Taxonomy" id="1169540"/>
    <lineage>
        <taxon>Eukaryota</taxon>
        <taxon>Sar</taxon>
        <taxon>Alveolata</taxon>
        <taxon>Colpodellida</taxon>
        <taxon>Vitrellaceae</taxon>
        <taxon>Vitrella</taxon>
    </lineage>
</organism>